<dbReference type="AlphaFoldDB" id="A0A834WYB7"/>
<protein>
    <submittedName>
        <fullName evidence="2">Protein MIZU-KUSSEI 1</fullName>
    </submittedName>
</protein>
<feature type="compositionally biased region" description="Basic residues" evidence="1">
    <location>
        <begin position="96"/>
        <end position="105"/>
    </location>
</feature>
<dbReference type="PANTHER" id="PTHR31696">
    <property type="entry name" value="PROTEIN MIZU-KUSSEI 1"/>
    <property type="match status" value="1"/>
</dbReference>
<gene>
    <name evidence="2" type="ORF">G2W53_009082</name>
</gene>
<organism evidence="2 3">
    <name type="scientific">Senna tora</name>
    <dbReference type="NCBI Taxonomy" id="362788"/>
    <lineage>
        <taxon>Eukaryota</taxon>
        <taxon>Viridiplantae</taxon>
        <taxon>Streptophyta</taxon>
        <taxon>Embryophyta</taxon>
        <taxon>Tracheophyta</taxon>
        <taxon>Spermatophyta</taxon>
        <taxon>Magnoliopsida</taxon>
        <taxon>eudicotyledons</taxon>
        <taxon>Gunneridae</taxon>
        <taxon>Pentapetalae</taxon>
        <taxon>rosids</taxon>
        <taxon>fabids</taxon>
        <taxon>Fabales</taxon>
        <taxon>Fabaceae</taxon>
        <taxon>Caesalpinioideae</taxon>
        <taxon>Cassia clade</taxon>
        <taxon>Senna</taxon>
    </lineage>
</organism>
<dbReference type="NCBIfam" id="TIGR01570">
    <property type="entry name" value="A_thal_3588"/>
    <property type="match status" value="1"/>
</dbReference>
<dbReference type="InterPro" id="IPR006460">
    <property type="entry name" value="MIZ1-like_pln"/>
</dbReference>
<evidence type="ECO:0000256" key="1">
    <source>
        <dbReference type="SAM" id="MobiDB-lite"/>
    </source>
</evidence>
<dbReference type="Pfam" id="PF04759">
    <property type="entry name" value="DUF617"/>
    <property type="match status" value="1"/>
</dbReference>
<proteinExistence type="predicted"/>
<sequence length="304" mass="33491">MLIRKKTLTTKPRMSKLQIWPISFSSHGNTRRRLFFFFKLHPQPQPPSPMGEFRSPSDGSSSPDSSSSSSSSSSTPPAPPPPLPPSRSHTLLQPSSHRKRHHHHKTKVLRAFRSVFRSLPVVTPSCKFHSADANHHHRLSHGGAKITGTLFGYRKGRVSLSLQEGSKCVPSAVVELAIQTSALQKEMSAGMVRIALECEKRAEREKVRLLDEPLWTMFCNGKKTGYGVRREPTEEDLSVMELLKAVSMGAGVLPLGLSDAEGPDGEMAYFRAQFEHIVGSKDSETLSSRVGGELTRVGVVTGKY</sequence>
<reference evidence="2" key="1">
    <citation type="submission" date="2020-09" db="EMBL/GenBank/DDBJ databases">
        <title>Genome-Enabled Discovery of Anthraquinone Biosynthesis in Senna tora.</title>
        <authorList>
            <person name="Kang S.-H."/>
            <person name="Pandey R.P."/>
            <person name="Lee C.-M."/>
            <person name="Sim J.-S."/>
            <person name="Jeong J.-T."/>
            <person name="Choi B.-S."/>
            <person name="Jung M."/>
            <person name="Ginzburg D."/>
            <person name="Zhao K."/>
            <person name="Won S.Y."/>
            <person name="Oh T.-J."/>
            <person name="Yu Y."/>
            <person name="Kim N.-H."/>
            <person name="Lee O.R."/>
            <person name="Lee T.-H."/>
            <person name="Bashyal P."/>
            <person name="Kim T.-S."/>
            <person name="Lee W.-H."/>
            <person name="Kawkins C."/>
            <person name="Kim C.-K."/>
            <person name="Kim J.S."/>
            <person name="Ahn B.O."/>
            <person name="Rhee S.Y."/>
            <person name="Sohng J.K."/>
        </authorList>
    </citation>
    <scope>NUCLEOTIDE SEQUENCE</scope>
    <source>
        <tissue evidence="2">Leaf</tissue>
    </source>
</reference>
<dbReference type="PANTHER" id="PTHR31696:SF4">
    <property type="entry name" value="OS08G0171800 PROTEIN"/>
    <property type="match status" value="1"/>
</dbReference>
<name>A0A834WYB7_9FABA</name>
<comment type="caution">
    <text evidence="2">The sequence shown here is derived from an EMBL/GenBank/DDBJ whole genome shotgun (WGS) entry which is preliminary data.</text>
</comment>
<accession>A0A834WYB7</accession>
<feature type="compositionally biased region" description="Pro residues" evidence="1">
    <location>
        <begin position="76"/>
        <end position="85"/>
    </location>
</feature>
<dbReference type="EMBL" id="JAAIUW010000004">
    <property type="protein sequence ID" value="KAF7834223.1"/>
    <property type="molecule type" value="Genomic_DNA"/>
</dbReference>
<evidence type="ECO:0000313" key="3">
    <source>
        <dbReference type="Proteomes" id="UP000634136"/>
    </source>
</evidence>
<dbReference type="OrthoDB" id="672310at2759"/>
<evidence type="ECO:0000313" key="2">
    <source>
        <dbReference type="EMBL" id="KAF7834223.1"/>
    </source>
</evidence>
<dbReference type="Proteomes" id="UP000634136">
    <property type="component" value="Unassembled WGS sequence"/>
</dbReference>
<dbReference type="GO" id="GO:0010274">
    <property type="term" value="P:hydrotropism"/>
    <property type="evidence" value="ECO:0007669"/>
    <property type="project" value="InterPro"/>
</dbReference>
<feature type="region of interest" description="Disordered" evidence="1">
    <location>
        <begin position="45"/>
        <end position="105"/>
    </location>
</feature>
<keyword evidence="3" id="KW-1185">Reference proteome</keyword>
<feature type="compositionally biased region" description="Low complexity" evidence="1">
    <location>
        <begin position="56"/>
        <end position="75"/>
    </location>
</feature>